<evidence type="ECO:0000313" key="2">
    <source>
        <dbReference type="WBParaSite" id="RSKR_0001073800.1"/>
    </source>
</evidence>
<name>A0AC35UF64_9BILA</name>
<dbReference type="WBParaSite" id="RSKR_0001073800.1">
    <property type="protein sequence ID" value="RSKR_0001073800.1"/>
    <property type="gene ID" value="RSKR_0001073800"/>
</dbReference>
<protein>
    <submittedName>
        <fullName evidence="2">Geranylgeranyl transferase type-2 subunit beta</fullName>
    </submittedName>
</protein>
<accession>A0AC35UF64</accession>
<sequence>MSLAEILDMCKKDVSLKQNSLSSLLENLHSEFILKYSSNKDSFDYVMSAHLRMSGIYWCCGALDMEDQLGKTDREDIIKFILGDCFDKESGGFRSAVDHGAHLLQTLSAVQILIMFDALHLLDKDAVVKYVKARIDEDGGVSGDQWGEIDTRFSFCAVATLHLIGRLDDLSDEVKNNLWAYVRRSYNYDGGFGTRPKSESHAGQVYCCVATLAIMKKLDCIDIEKTASWLSDRQCKSGGLNGRPDKLPDVCYGWWVLSSLAIIGKLDWIDKKGIMKFVYASQDDETGGFADRPGDYPDPFHTFFGLAALSLLGENKLEAIDPVFCMTKRCLGSLSFI</sequence>
<dbReference type="Proteomes" id="UP000095286">
    <property type="component" value="Unplaced"/>
</dbReference>
<organism evidence="1 2">
    <name type="scientific">Rhabditophanes sp. KR3021</name>
    <dbReference type="NCBI Taxonomy" id="114890"/>
    <lineage>
        <taxon>Eukaryota</taxon>
        <taxon>Metazoa</taxon>
        <taxon>Ecdysozoa</taxon>
        <taxon>Nematoda</taxon>
        <taxon>Chromadorea</taxon>
        <taxon>Rhabditida</taxon>
        <taxon>Tylenchina</taxon>
        <taxon>Panagrolaimomorpha</taxon>
        <taxon>Strongyloidoidea</taxon>
        <taxon>Alloionematidae</taxon>
        <taxon>Rhabditophanes</taxon>
    </lineage>
</organism>
<evidence type="ECO:0000313" key="1">
    <source>
        <dbReference type="Proteomes" id="UP000095286"/>
    </source>
</evidence>
<reference evidence="2" key="1">
    <citation type="submission" date="2016-11" db="UniProtKB">
        <authorList>
            <consortium name="WormBaseParasite"/>
        </authorList>
    </citation>
    <scope>IDENTIFICATION</scope>
    <source>
        <strain evidence="2">KR3021</strain>
    </source>
</reference>
<proteinExistence type="predicted"/>